<gene>
    <name evidence="1" type="ORF">PACLA_8A009820</name>
</gene>
<proteinExistence type="predicted"/>
<evidence type="ECO:0000313" key="1">
    <source>
        <dbReference type="EMBL" id="CAB4001676.1"/>
    </source>
</evidence>
<comment type="caution">
    <text evidence="1">The sequence shown here is derived from an EMBL/GenBank/DDBJ whole genome shotgun (WGS) entry which is preliminary data.</text>
</comment>
<organism evidence="1 2">
    <name type="scientific">Paramuricea clavata</name>
    <name type="common">Red gorgonian</name>
    <name type="synonym">Violescent sea-whip</name>
    <dbReference type="NCBI Taxonomy" id="317549"/>
    <lineage>
        <taxon>Eukaryota</taxon>
        <taxon>Metazoa</taxon>
        <taxon>Cnidaria</taxon>
        <taxon>Anthozoa</taxon>
        <taxon>Octocorallia</taxon>
        <taxon>Malacalcyonacea</taxon>
        <taxon>Plexauridae</taxon>
        <taxon>Paramuricea</taxon>
    </lineage>
</organism>
<sequence>MCDWEKTKEIDVTISSWSGTVEEQIALYEYILAKFCWYIIRENLNDRGKLCLDREDAKTYDHWCDQLTRVFIQHFTVINECYEEVLRRLKCDMLFKPDEENSMRQHPTYYYDLIRNDLERYACVDRLINLVYMLTDTFRVYAFSSDEEDEQCTDKGKSDDEEKK</sequence>
<reference evidence="1" key="1">
    <citation type="submission" date="2020-04" db="EMBL/GenBank/DDBJ databases">
        <authorList>
            <person name="Alioto T."/>
            <person name="Alioto T."/>
            <person name="Gomez Garrido J."/>
        </authorList>
    </citation>
    <scope>NUCLEOTIDE SEQUENCE</scope>
    <source>
        <strain evidence="1">A484AB</strain>
    </source>
</reference>
<dbReference type="Proteomes" id="UP001152795">
    <property type="component" value="Unassembled WGS sequence"/>
</dbReference>
<keyword evidence="2" id="KW-1185">Reference proteome</keyword>
<protein>
    <submittedName>
        <fullName evidence="1">Uncharacterized protein</fullName>
    </submittedName>
</protein>
<dbReference type="AlphaFoldDB" id="A0A7D9E706"/>
<evidence type="ECO:0000313" key="2">
    <source>
        <dbReference type="Proteomes" id="UP001152795"/>
    </source>
</evidence>
<accession>A0A7D9E706</accession>
<dbReference type="EMBL" id="CACRXK020004153">
    <property type="protein sequence ID" value="CAB4001676.1"/>
    <property type="molecule type" value="Genomic_DNA"/>
</dbReference>
<name>A0A7D9E706_PARCT</name>